<proteinExistence type="predicted"/>
<evidence type="ECO:0000313" key="4">
    <source>
        <dbReference type="Proteomes" id="UP001139319"/>
    </source>
</evidence>
<keyword evidence="2" id="KW-0732">Signal</keyword>
<reference evidence="3" key="1">
    <citation type="submission" date="2022-05" db="EMBL/GenBank/DDBJ databases">
        <authorList>
            <person name="Sun H.-N."/>
        </authorList>
    </citation>
    <scope>NUCLEOTIDE SEQUENCE</scope>
    <source>
        <strain evidence="3">HB14</strain>
    </source>
</reference>
<dbReference type="InterPro" id="IPR010870">
    <property type="entry name" value="Porin_O/P"/>
</dbReference>
<protein>
    <submittedName>
        <fullName evidence="3">Porin</fullName>
    </submittedName>
</protein>
<dbReference type="Gene3D" id="2.40.160.10">
    <property type="entry name" value="Porin"/>
    <property type="match status" value="1"/>
</dbReference>
<sequence>MNVIRYLVLTSASVVALSAAADQTEQDLKEQIEILKQRVEALERQQLQISEQNLGAVELAAEREATSDAEEAEEPAIHIGGALRFTTGYREEVDASVGRKGESGLDVFRFNVDGKIDDFLISAEYRFYSYMNVIHHGWVGYEFEDESQVQLGISQVPFGLLPYASHNAWYGVPYYVGLADDYDMGIKYVRSDGPWSTELAFYKNEELNDATNLDRYAFDLVREGEQQNEETNTVNGRVAYTFGKESACETEVGASIEMGQMYNATTDSNGDRYAGAAHMDSRCGRWNFQLQGTTYEYDAKDPVGVDPSVVRVGAFAGSYDIDSDADIVVANVAYNLPSPWRLIDSLTCYNDYSRLNKSIEGVNDSEINTTGCAIGSGPLFTYVDYILAKNMPYFGDGSLAGGGENDWQGRFNINIGYYW</sequence>
<dbReference type="RefSeq" id="WP_253967813.1">
    <property type="nucleotide sequence ID" value="NZ_JAMFTH010000002.1"/>
</dbReference>
<feature type="signal peptide" evidence="2">
    <location>
        <begin position="1"/>
        <end position="21"/>
    </location>
</feature>
<feature type="chain" id="PRO_5040755698" evidence="2">
    <location>
        <begin position="22"/>
        <end position="419"/>
    </location>
</feature>
<feature type="coiled-coil region" evidence="1">
    <location>
        <begin position="18"/>
        <end position="52"/>
    </location>
</feature>
<comment type="caution">
    <text evidence="3">The sequence shown here is derived from an EMBL/GenBank/DDBJ whole genome shotgun (WGS) entry which is preliminary data.</text>
</comment>
<gene>
    <name evidence="3" type="ORF">M6D89_09420</name>
</gene>
<dbReference type="InterPro" id="IPR023614">
    <property type="entry name" value="Porin_dom_sf"/>
</dbReference>
<evidence type="ECO:0000313" key="3">
    <source>
        <dbReference type="EMBL" id="MCP8899516.1"/>
    </source>
</evidence>
<dbReference type="EMBL" id="JAMFTH010000002">
    <property type="protein sequence ID" value="MCP8899516.1"/>
    <property type="molecule type" value="Genomic_DNA"/>
</dbReference>
<keyword evidence="4" id="KW-1185">Reference proteome</keyword>
<accession>A0A9X2KT41</accession>
<keyword evidence="1" id="KW-0175">Coiled coil</keyword>
<evidence type="ECO:0000256" key="2">
    <source>
        <dbReference type="SAM" id="SignalP"/>
    </source>
</evidence>
<dbReference type="AlphaFoldDB" id="A0A9X2KT41"/>
<name>A0A9X2KT41_9GAMM</name>
<evidence type="ECO:0000256" key="1">
    <source>
        <dbReference type="SAM" id="Coils"/>
    </source>
</evidence>
<dbReference type="Pfam" id="PF07396">
    <property type="entry name" value="Porin_O_P"/>
    <property type="match status" value="1"/>
</dbReference>
<organism evidence="3 4">
    <name type="scientific">Gilvimarinus xylanilyticus</name>
    <dbReference type="NCBI Taxonomy" id="2944139"/>
    <lineage>
        <taxon>Bacteria</taxon>
        <taxon>Pseudomonadati</taxon>
        <taxon>Pseudomonadota</taxon>
        <taxon>Gammaproteobacteria</taxon>
        <taxon>Cellvibrionales</taxon>
        <taxon>Cellvibrionaceae</taxon>
        <taxon>Gilvimarinus</taxon>
    </lineage>
</organism>
<reference evidence="3" key="2">
    <citation type="submission" date="2023-01" db="EMBL/GenBank/DDBJ databases">
        <title>Gilvimarinus xylanilyticus HB14 isolated from Caulerpa lentillifera aquaculture base in Hainan, China.</title>
        <authorList>
            <person name="Zhang Y.-J."/>
        </authorList>
    </citation>
    <scope>NUCLEOTIDE SEQUENCE</scope>
    <source>
        <strain evidence="3">HB14</strain>
    </source>
</reference>
<dbReference type="Proteomes" id="UP001139319">
    <property type="component" value="Unassembled WGS sequence"/>
</dbReference>
<dbReference type="SUPFAM" id="SSF56935">
    <property type="entry name" value="Porins"/>
    <property type="match status" value="1"/>
</dbReference>